<dbReference type="EMBL" id="JAJFAZ020000008">
    <property type="protein sequence ID" value="KAI5314454.1"/>
    <property type="molecule type" value="Genomic_DNA"/>
</dbReference>
<name>A0AAD4YMN6_PRUDU</name>
<keyword evidence="1" id="KW-1133">Transmembrane helix</keyword>
<keyword evidence="3" id="KW-1185">Reference proteome</keyword>
<evidence type="ECO:0000313" key="3">
    <source>
        <dbReference type="Proteomes" id="UP001054821"/>
    </source>
</evidence>
<gene>
    <name evidence="2" type="ORF">L3X38_043630</name>
</gene>
<dbReference type="AlphaFoldDB" id="A0AAD4YMN6"/>
<keyword evidence="1" id="KW-0472">Membrane</keyword>
<feature type="transmembrane region" description="Helical" evidence="1">
    <location>
        <begin position="12"/>
        <end position="35"/>
    </location>
</feature>
<comment type="caution">
    <text evidence="2">The sequence shown here is derived from an EMBL/GenBank/DDBJ whole genome shotgun (WGS) entry which is preliminary data.</text>
</comment>
<proteinExistence type="predicted"/>
<keyword evidence="1" id="KW-0812">Transmembrane</keyword>
<accession>A0AAD4YMN6</accession>
<dbReference type="PANTHER" id="PTHR11206">
    <property type="entry name" value="MULTIDRUG RESISTANCE PROTEIN"/>
    <property type="match status" value="1"/>
</dbReference>
<evidence type="ECO:0000256" key="1">
    <source>
        <dbReference type="SAM" id="Phobius"/>
    </source>
</evidence>
<organism evidence="2 3">
    <name type="scientific">Prunus dulcis</name>
    <name type="common">Almond</name>
    <name type="synonym">Amygdalus dulcis</name>
    <dbReference type="NCBI Taxonomy" id="3755"/>
    <lineage>
        <taxon>Eukaryota</taxon>
        <taxon>Viridiplantae</taxon>
        <taxon>Streptophyta</taxon>
        <taxon>Embryophyta</taxon>
        <taxon>Tracheophyta</taxon>
        <taxon>Spermatophyta</taxon>
        <taxon>Magnoliopsida</taxon>
        <taxon>eudicotyledons</taxon>
        <taxon>Gunneridae</taxon>
        <taxon>Pentapetalae</taxon>
        <taxon>rosids</taxon>
        <taxon>fabids</taxon>
        <taxon>Rosales</taxon>
        <taxon>Rosaceae</taxon>
        <taxon>Amygdaloideae</taxon>
        <taxon>Amygdaleae</taxon>
        <taxon>Prunus</taxon>
    </lineage>
</organism>
<protein>
    <recommendedName>
        <fullName evidence="4">MATE efflux family protein</fullName>
    </recommendedName>
</protein>
<evidence type="ECO:0000313" key="2">
    <source>
        <dbReference type="EMBL" id="KAI5314454.1"/>
    </source>
</evidence>
<evidence type="ECO:0008006" key="4">
    <source>
        <dbReference type="Google" id="ProtNLM"/>
    </source>
</evidence>
<dbReference type="Proteomes" id="UP001054821">
    <property type="component" value="Chromosome 8"/>
</dbReference>
<feature type="transmembrane region" description="Helical" evidence="1">
    <location>
        <begin position="109"/>
        <end position="129"/>
    </location>
</feature>
<feature type="transmembrane region" description="Helical" evidence="1">
    <location>
        <begin position="85"/>
        <end position="103"/>
    </location>
</feature>
<sequence length="143" mass="15990">MNLDWDVQEQLSTLCVTVLESLAIGMVCMIVVLITKDYFSAIFTSKELQQAAAKLSLFLLGITMVLNSVLLEVDGKDWWLRSTWVVGYYIFGLPLGFLLGYKANLGVKGIWGGMKCGTALQTLLLLIVLHRTLWNKEVEQSSE</sequence>
<reference evidence="2 3" key="1">
    <citation type="journal article" date="2022" name="G3 (Bethesda)">
        <title>Whole-genome sequence and methylome profiling of the almond [Prunus dulcis (Mill.) D.A. Webb] cultivar 'Nonpareil'.</title>
        <authorList>
            <person name="D'Amico-Willman K.M."/>
            <person name="Ouma W.Z."/>
            <person name="Meulia T."/>
            <person name="Sideli G.M."/>
            <person name="Gradziel T.M."/>
            <person name="Fresnedo-Ramirez J."/>
        </authorList>
    </citation>
    <scope>NUCLEOTIDE SEQUENCE [LARGE SCALE GENOMIC DNA]</scope>
    <source>
        <strain evidence="2">Clone GOH B32 T37-40</strain>
    </source>
</reference>
<feature type="transmembrane region" description="Helical" evidence="1">
    <location>
        <begin position="55"/>
        <end position="73"/>
    </location>
</feature>